<evidence type="ECO:0000313" key="7">
    <source>
        <dbReference type="EMBL" id="KAL3870543.1"/>
    </source>
</evidence>
<dbReference type="SMART" id="SM00360">
    <property type="entry name" value="RRM"/>
    <property type="match status" value="1"/>
</dbReference>
<name>A0ABD3WBD6_SINWO</name>
<protein>
    <recommendedName>
        <fullName evidence="1">Probable RNA-binding protein 18</fullName>
    </recommendedName>
    <alternativeName>
        <fullName evidence="3">RNA-binding motif protein 18</fullName>
    </alternativeName>
</protein>
<dbReference type="GO" id="GO:0003723">
    <property type="term" value="F:RNA binding"/>
    <property type="evidence" value="ECO:0007669"/>
    <property type="project" value="UniProtKB-UniRule"/>
</dbReference>
<organism evidence="7 8">
    <name type="scientific">Sinanodonta woodiana</name>
    <name type="common">Chinese pond mussel</name>
    <name type="synonym">Anodonta woodiana</name>
    <dbReference type="NCBI Taxonomy" id="1069815"/>
    <lineage>
        <taxon>Eukaryota</taxon>
        <taxon>Metazoa</taxon>
        <taxon>Spiralia</taxon>
        <taxon>Lophotrochozoa</taxon>
        <taxon>Mollusca</taxon>
        <taxon>Bivalvia</taxon>
        <taxon>Autobranchia</taxon>
        <taxon>Heteroconchia</taxon>
        <taxon>Palaeoheterodonta</taxon>
        <taxon>Unionida</taxon>
        <taxon>Unionoidea</taxon>
        <taxon>Unionidae</taxon>
        <taxon>Unioninae</taxon>
        <taxon>Sinanodonta</taxon>
    </lineage>
</organism>
<dbReference type="SUPFAM" id="SSF54928">
    <property type="entry name" value="RNA-binding domain, RBD"/>
    <property type="match status" value="1"/>
</dbReference>
<gene>
    <name evidence="7" type="ORF">ACJMK2_038596</name>
</gene>
<dbReference type="InterPro" id="IPR039157">
    <property type="entry name" value="RBM18_RRM"/>
</dbReference>
<feature type="compositionally biased region" description="Acidic residues" evidence="5">
    <location>
        <begin position="181"/>
        <end position="194"/>
    </location>
</feature>
<dbReference type="InterPro" id="IPR035979">
    <property type="entry name" value="RBD_domain_sf"/>
</dbReference>
<evidence type="ECO:0000256" key="5">
    <source>
        <dbReference type="SAM" id="MobiDB-lite"/>
    </source>
</evidence>
<feature type="region of interest" description="Disordered" evidence="5">
    <location>
        <begin position="103"/>
        <end position="129"/>
    </location>
</feature>
<evidence type="ECO:0000259" key="6">
    <source>
        <dbReference type="PROSITE" id="PS50102"/>
    </source>
</evidence>
<comment type="caution">
    <text evidence="7">The sequence shown here is derived from an EMBL/GenBank/DDBJ whole genome shotgun (WGS) entry which is preliminary data.</text>
</comment>
<accession>A0ABD3WBD6</accession>
<evidence type="ECO:0000256" key="1">
    <source>
        <dbReference type="ARBA" id="ARBA00021141"/>
    </source>
</evidence>
<evidence type="ECO:0000256" key="3">
    <source>
        <dbReference type="ARBA" id="ARBA00030780"/>
    </source>
</evidence>
<keyword evidence="8" id="KW-1185">Reference proteome</keyword>
<feature type="compositionally biased region" description="Basic and acidic residues" evidence="5">
    <location>
        <begin position="109"/>
        <end position="126"/>
    </location>
</feature>
<dbReference type="Proteomes" id="UP001634394">
    <property type="component" value="Unassembled WGS sequence"/>
</dbReference>
<dbReference type="PANTHER" id="PTHR21245">
    <property type="entry name" value="HETEROGENEOUS NUCLEAR RIBONUCLEOPROTEIN"/>
    <property type="match status" value="1"/>
</dbReference>
<dbReference type="AlphaFoldDB" id="A0ABD3WBD6"/>
<feature type="region of interest" description="Disordered" evidence="5">
    <location>
        <begin position="144"/>
        <end position="194"/>
    </location>
</feature>
<sequence length="194" mass="21760">MNQGLLPVPLPEDSGEVDKDQCRLWIGNLDPRITEFALLKILQKHGSLTKFDFLYHKSGPDQGKPRGYCFASYSSREEAENARRKLDGKLALSRKLAVKWANAVDEDSSPSKKVADKKPDTQRDTSAESTIRAIEAKLKSMEDSQHQFSLSLKPEALPGSSRLSYLNSESKPSSIKPEQNLLEEIEEDDINPIF</sequence>
<feature type="domain" description="RRM" evidence="6">
    <location>
        <begin position="22"/>
        <end position="103"/>
    </location>
</feature>
<dbReference type="CDD" id="cd12355">
    <property type="entry name" value="RRM_RBM18"/>
    <property type="match status" value="1"/>
</dbReference>
<dbReference type="Pfam" id="PF00076">
    <property type="entry name" value="RRM_1"/>
    <property type="match status" value="1"/>
</dbReference>
<dbReference type="Gene3D" id="3.30.70.330">
    <property type="match status" value="1"/>
</dbReference>
<evidence type="ECO:0000256" key="4">
    <source>
        <dbReference type="PROSITE-ProRule" id="PRU00176"/>
    </source>
</evidence>
<feature type="compositionally biased region" description="Polar residues" evidence="5">
    <location>
        <begin position="161"/>
        <end position="177"/>
    </location>
</feature>
<dbReference type="PROSITE" id="PS50102">
    <property type="entry name" value="RRM"/>
    <property type="match status" value="1"/>
</dbReference>
<evidence type="ECO:0000313" key="8">
    <source>
        <dbReference type="Proteomes" id="UP001634394"/>
    </source>
</evidence>
<dbReference type="InterPro" id="IPR000504">
    <property type="entry name" value="RRM_dom"/>
</dbReference>
<keyword evidence="2 4" id="KW-0694">RNA-binding</keyword>
<reference evidence="7 8" key="1">
    <citation type="submission" date="2024-11" db="EMBL/GenBank/DDBJ databases">
        <title>Chromosome-level genome assembly of the freshwater bivalve Anodonta woodiana.</title>
        <authorList>
            <person name="Chen X."/>
        </authorList>
    </citation>
    <scope>NUCLEOTIDE SEQUENCE [LARGE SCALE GENOMIC DNA]</scope>
    <source>
        <strain evidence="7">MN2024</strain>
        <tissue evidence="7">Gills</tissue>
    </source>
</reference>
<dbReference type="InterPro" id="IPR012677">
    <property type="entry name" value="Nucleotide-bd_a/b_plait_sf"/>
</dbReference>
<evidence type="ECO:0000256" key="2">
    <source>
        <dbReference type="ARBA" id="ARBA00022884"/>
    </source>
</evidence>
<proteinExistence type="predicted"/>
<dbReference type="EMBL" id="JBJQND010000007">
    <property type="protein sequence ID" value="KAL3870543.1"/>
    <property type="molecule type" value="Genomic_DNA"/>
</dbReference>